<evidence type="ECO:0000256" key="3">
    <source>
        <dbReference type="ARBA" id="ARBA00022827"/>
    </source>
</evidence>
<dbReference type="KEGG" id="maer:DAI18_10750"/>
<protein>
    <submittedName>
        <fullName evidence="7">FAD-dependent oxidoreductase</fullName>
    </submittedName>
</protein>
<dbReference type="EMBL" id="CP028519">
    <property type="protein sequence ID" value="AVY96057.1"/>
    <property type="molecule type" value="Genomic_DNA"/>
</dbReference>
<evidence type="ECO:0000256" key="2">
    <source>
        <dbReference type="ARBA" id="ARBA00022630"/>
    </source>
</evidence>
<keyword evidence="8" id="KW-1185">Reference proteome</keyword>
<dbReference type="InterPro" id="IPR006076">
    <property type="entry name" value="FAD-dep_OxRdtase"/>
</dbReference>
<proteinExistence type="inferred from homology"/>
<dbReference type="Pfam" id="PF01266">
    <property type="entry name" value="DAO"/>
    <property type="match status" value="1"/>
</dbReference>
<name>A0A2S0PFM1_9NEIS</name>
<dbReference type="AlphaFoldDB" id="A0A2S0PFM1"/>
<dbReference type="Gene3D" id="3.50.50.60">
    <property type="entry name" value="FAD/NAD(P)-binding domain"/>
    <property type="match status" value="1"/>
</dbReference>
<feature type="domain" description="FAD dependent oxidoreductase" evidence="6">
    <location>
        <begin position="6"/>
        <end position="362"/>
    </location>
</feature>
<evidence type="ECO:0000313" key="8">
    <source>
        <dbReference type="Proteomes" id="UP000244173"/>
    </source>
</evidence>
<accession>A0A2S0PFM1</accession>
<reference evidence="7 8" key="1">
    <citation type="submission" date="2018-04" db="EMBL/GenBank/DDBJ databases">
        <title>Denitrifier Microvirgula.</title>
        <authorList>
            <person name="Anderson E."/>
            <person name="Jang J."/>
            <person name="Ishii S."/>
        </authorList>
    </citation>
    <scope>NUCLEOTIDE SEQUENCE [LARGE SCALE GENOMIC DNA]</scope>
    <source>
        <strain evidence="7 8">BE2.4</strain>
    </source>
</reference>
<comment type="similarity">
    <text evidence="5">Belongs to the L2HGDH family.</text>
</comment>
<keyword evidence="3" id="KW-0274">FAD</keyword>
<dbReference type="OrthoDB" id="9801699at2"/>
<sequence length="375" mass="39819">MQEIVDTVVIGAGVIGLAVARELAQRGREVWLLEQAGAIGQGISARSSEVVHAGIYYPIGSWKARLCVEGRELLYGYCAARGVPFRRLGKLVIATEDAQLPLLESMAMRARASGVDDLVLLDADGVARLEPSLRCRGALSSPSTGIIDSHALMWSLLADAEAAGAVLVLHSPVRRIDCDGGVLRLEIGEEGSDNVSLLATRQLVNAAGLDAAGLAAMIEGLPDVPRARYAKGNYFSVAGRVPFERLIYPLPEPGGLGVHLTLDLGGQARFGPDVEWVEQPDYQVDPGRAGAFAEAIRRWWPALPEAALMPAYAGVRPKLDGRSGDFCIEGPEVHGLDGLVNLFGIESPGLTACLAIAREVGDRLDGHRPVALDID</sequence>
<evidence type="ECO:0000256" key="1">
    <source>
        <dbReference type="ARBA" id="ARBA00001974"/>
    </source>
</evidence>
<dbReference type="InterPro" id="IPR036188">
    <property type="entry name" value="FAD/NAD-bd_sf"/>
</dbReference>
<evidence type="ECO:0000313" key="7">
    <source>
        <dbReference type="EMBL" id="AVY96057.1"/>
    </source>
</evidence>
<dbReference type="PANTHER" id="PTHR43104:SF4">
    <property type="entry name" value="L-2-HYDROXYGLUTARATE DEHYDROGENASE, MITOCHONDRIAL"/>
    <property type="match status" value="1"/>
</dbReference>
<keyword evidence="4" id="KW-0560">Oxidoreductase</keyword>
<organism evidence="7 8">
    <name type="scientific">Microvirgula aerodenitrificans</name>
    <dbReference type="NCBI Taxonomy" id="57480"/>
    <lineage>
        <taxon>Bacteria</taxon>
        <taxon>Pseudomonadati</taxon>
        <taxon>Pseudomonadota</taxon>
        <taxon>Betaproteobacteria</taxon>
        <taxon>Neisseriales</taxon>
        <taxon>Aquaspirillaceae</taxon>
        <taxon>Microvirgula</taxon>
    </lineage>
</organism>
<dbReference type="SUPFAM" id="SSF51905">
    <property type="entry name" value="FAD/NAD(P)-binding domain"/>
    <property type="match status" value="1"/>
</dbReference>
<evidence type="ECO:0000256" key="5">
    <source>
        <dbReference type="ARBA" id="ARBA00037941"/>
    </source>
</evidence>
<evidence type="ECO:0000256" key="4">
    <source>
        <dbReference type="ARBA" id="ARBA00023002"/>
    </source>
</evidence>
<keyword evidence="2" id="KW-0285">Flavoprotein</keyword>
<dbReference type="STRING" id="1122240.GCA_000620105_00183"/>
<comment type="cofactor">
    <cofactor evidence="1">
        <name>FAD</name>
        <dbReference type="ChEBI" id="CHEBI:57692"/>
    </cofactor>
</comment>
<gene>
    <name evidence="7" type="ORF">DAI18_10750</name>
</gene>
<dbReference type="GO" id="GO:0047545">
    <property type="term" value="F:(S)-2-hydroxyglutarate dehydrogenase activity"/>
    <property type="evidence" value="ECO:0007669"/>
    <property type="project" value="TreeGrafter"/>
</dbReference>
<dbReference type="PANTHER" id="PTHR43104">
    <property type="entry name" value="L-2-HYDROXYGLUTARATE DEHYDROGENASE, MITOCHONDRIAL"/>
    <property type="match status" value="1"/>
</dbReference>
<evidence type="ECO:0000259" key="6">
    <source>
        <dbReference type="Pfam" id="PF01266"/>
    </source>
</evidence>
<dbReference type="Proteomes" id="UP000244173">
    <property type="component" value="Chromosome"/>
</dbReference>
<dbReference type="Gene3D" id="3.30.9.10">
    <property type="entry name" value="D-Amino Acid Oxidase, subunit A, domain 2"/>
    <property type="match status" value="1"/>
</dbReference>